<dbReference type="Pfam" id="PF13190">
    <property type="entry name" value="PDGLE"/>
    <property type="match status" value="1"/>
</dbReference>
<name>A0A9W6SWH9_9ACTN</name>
<dbReference type="GO" id="GO:0005886">
    <property type="term" value="C:plasma membrane"/>
    <property type="evidence" value="ECO:0007669"/>
    <property type="project" value="UniProtKB-SubCell"/>
</dbReference>
<dbReference type="AlphaFoldDB" id="A0A9W6SWH9"/>
<keyword evidence="2" id="KW-1003">Cell membrane</keyword>
<evidence type="ECO:0000256" key="5">
    <source>
        <dbReference type="ARBA" id="ARBA00023136"/>
    </source>
</evidence>
<sequence>MSRPKVKLFAFIAGGLLVAAVLAGVVSNFAYSAPDGLDSVSREGCTFDENDEITGGECMAKTAREHEVGGPLADYAIKGIDNPVIATGLSGLIGVAITFAIGGGAFWLVRHRRPKDA</sequence>
<evidence type="ECO:0000256" key="4">
    <source>
        <dbReference type="ARBA" id="ARBA00022989"/>
    </source>
</evidence>
<evidence type="ECO:0000256" key="2">
    <source>
        <dbReference type="ARBA" id="ARBA00022475"/>
    </source>
</evidence>
<evidence type="ECO:0000256" key="3">
    <source>
        <dbReference type="ARBA" id="ARBA00022692"/>
    </source>
</evidence>
<evidence type="ECO:0000256" key="6">
    <source>
        <dbReference type="SAM" id="Phobius"/>
    </source>
</evidence>
<keyword evidence="3 6" id="KW-0812">Transmembrane</keyword>
<comment type="subcellular location">
    <subcellularLocation>
        <location evidence="1">Cell membrane</location>
    </subcellularLocation>
</comment>
<proteinExistence type="predicted"/>
<dbReference type="EMBL" id="BSTX01000008">
    <property type="protein sequence ID" value="GLZ82016.1"/>
    <property type="molecule type" value="Genomic_DNA"/>
</dbReference>
<organism evidence="8 9">
    <name type="scientific">Actinorhabdospora filicis</name>
    <dbReference type="NCBI Taxonomy" id="1785913"/>
    <lineage>
        <taxon>Bacteria</taxon>
        <taxon>Bacillati</taxon>
        <taxon>Actinomycetota</taxon>
        <taxon>Actinomycetes</taxon>
        <taxon>Micromonosporales</taxon>
        <taxon>Micromonosporaceae</taxon>
        <taxon>Actinorhabdospora</taxon>
    </lineage>
</organism>
<dbReference type="RefSeq" id="WP_285667579.1">
    <property type="nucleotide sequence ID" value="NZ_BSTX01000008.1"/>
</dbReference>
<dbReference type="Proteomes" id="UP001165079">
    <property type="component" value="Unassembled WGS sequence"/>
</dbReference>
<protein>
    <submittedName>
        <fullName evidence="8">Membrane protein</fullName>
    </submittedName>
</protein>
<evidence type="ECO:0000259" key="7">
    <source>
        <dbReference type="Pfam" id="PF13190"/>
    </source>
</evidence>
<feature type="transmembrane region" description="Helical" evidence="6">
    <location>
        <begin position="84"/>
        <end position="109"/>
    </location>
</feature>
<keyword evidence="5 6" id="KW-0472">Membrane</keyword>
<accession>A0A9W6SWH9</accession>
<evidence type="ECO:0000313" key="9">
    <source>
        <dbReference type="Proteomes" id="UP001165079"/>
    </source>
</evidence>
<evidence type="ECO:0000313" key="8">
    <source>
        <dbReference type="EMBL" id="GLZ82016.1"/>
    </source>
</evidence>
<keyword evidence="4 6" id="KW-1133">Transmembrane helix</keyword>
<gene>
    <name evidence="8" type="ORF">Afil01_68230</name>
</gene>
<evidence type="ECO:0000256" key="1">
    <source>
        <dbReference type="ARBA" id="ARBA00004236"/>
    </source>
</evidence>
<feature type="domain" description="PDGLE" evidence="7">
    <location>
        <begin position="11"/>
        <end position="110"/>
    </location>
</feature>
<dbReference type="InterPro" id="IPR025937">
    <property type="entry name" value="PDGLE_dom"/>
</dbReference>
<keyword evidence="9" id="KW-1185">Reference proteome</keyword>
<comment type="caution">
    <text evidence="8">The sequence shown here is derived from an EMBL/GenBank/DDBJ whole genome shotgun (WGS) entry which is preliminary data.</text>
</comment>
<reference evidence="8" key="1">
    <citation type="submission" date="2023-03" db="EMBL/GenBank/DDBJ databases">
        <title>Actinorhabdospora filicis NBRC 111898.</title>
        <authorList>
            <person name="Ichikawa N."/>
            <person name="Sato H."/>
            <person name="Tonouchi N."/>
        </authorList>
    </citation>
    <scope>NUCLEOTIDE SEQUENCE</scope>
    <source>
        <strain evidence="8">NBRC 111898</strain>
    </source>
</reference>